<feature type="transmembrane region" description="Helical" evidence="8">
    <location>
        <begin position="274"/>
        <end position="296"/>
    </location>
</feature>
<dbReference type="InterPro" id="IPR026030">
    <property type="entry name" value="Pur-cyt_permease_Fcy2/21/22"/>
</dbReference>
<accession>A0ABW2PXR6</accession>
<keyword evidence="5 8" id="KW-1133">Transmembrane helix</keyword>
<feature type="transmembrane region" description="Helical" evidence="8">
    <location>
        <begin position="418"/>
        <end position="439"/>
    </location>
</feature>
<evidence type="ECO:0000256" key="8">
    <source>
        <dbReference type="SAM" id="Phobius"/>
    </source>
</evidence>
<gene>
    <name evidence="9" type="ORF">ACFQRG_14745</name>
</gene>
<protein>
    <submittedName>
        <fullName evidence="9">Purine-cytosine permease family protein</fullName>
    </submittedName>
</protein>
<comment type="caution">
    <text evidence="9">The sequence shown here is derived from an EMBL/GenBank/DDBJ whole genome shotgun (WGS) entry which is preliminary data.</text>
</comment>
<feature type="transmembrane region" description="Helical" evidence="8">
    <location>
        <begin position="317"/>
        <end position="336"/>
    </location>
</feature>
<keyword evidence="6 7" id="KW-0472">Membrane</keyword>
<dbReference type="Proteomes" id="UP001596505">
    <property type="component" value="Unassembled WGS sequence"/>
</dbReference>
<sequence length="460" mass="50991">MNIEKRSIDFIPEEERHGRAGSLFTIWFGGNMQVTTLVAGALSVVSGLNLFWSIIAIVLGNLVGAVFMASHSAQGPKLGIPQMIQSRAQFGIIGAVIPLIVAIFMYIGFFASSNVLGAQAISSSFSIPLSLSIVIMGILAFIVAVFGYDLIHAMERYFSILFAIVFLIVTIIAFKFSLPAGSWSLSQFNFKAFMLTVTVTATWQIAYAPYVADYSRYLPSKTSLKKTFWYTYAGTTIGTIWMMILGCVLTLAIPKFLDNSSAGLAKLFGPNFAFIIYIVVILGILAACVFNLYGAFMSITTTLEPFIKLKVTAKNRFWLVFVSAVIGVALALWGYGGFLNHFEDLISFLSYFLVPWTAINLIDYYFLRKGDYDIQDIFNINGRYGALNWVTIISYLIAVLIEIPFMKTSVYTGPIATFFGGVDVSWVVGLIIPVILYYYPSKKKMSLSTYNERLESNKSL</sequence>
<feature type="transmembrane region" description="Helical" evidence="8">
    <location>
        <begin position="386"/>
        <end position="406"/>
    </location>
</feature>
<feature type="transmembrane region" description="Helical" evidence="8">
    <location>
        <begin position="190"/>
        <end position="208"/>
    </location>
</feature>
<comment type="subcellular location">
    <subcellularLocation>
        <location evidence="1">Membrane</location>
        <topology evidence="1">Multi-pass membrane protein</topology>
    </subcellularLocation>
</comment>
<feature type="transmembrane region" description="Helical" evidence="8">
    <location>
        <begin position="229"/>
        <end position="254"/>
    </location>
</feature>
<evidence type="ECO:0000313" key="10">
    <source>
        <dbReference type="Proteomes" id="UP001596505"/>
    </source>
</evidence>
<feature type="transmembrane region" description="Helical" evidence="8">
    <location>
        <begin position="158"/>
        <end position="178"/>
    </location>
</feature>
<feature type="transmembrane region" description="Helical" evidence="8">
    <location>
        <begin position="21"/>
        <end position="44"/>
    </location>
</feature>
<dbReference type="Pfam" id="PF02133">
    <property type="entry name" value="Transp_cyt_pur"/>
    <property type="match status" value="1"/>
</dbReference>
<evidence type="ECO:0000256" key="6">
    <source>
        <dbReference type="ARBA" id="ARBA00023136"/>
    </source>
</evidence>
<dbReference type="PIRSF" id="PIRSF002744">
    <property type="entry name" value="Pur-cyt_permease"/>
    <property type="match status" value="1"/>
</dbReference>
<evidence type="ECO:0000256" key="5">
    <source>
        <dbReference type="ARBA" id="ARBA00022989"/>
    </source>
</evidence>
<feature type="transmembrane region" description="Helical" evidence="8">
    <location>
        <begin position="129"/>
        <end position="151"/>
    </location>
</feature>
<organism evidence="9 10">
    <name type="scientific">Scopulibacillus cellulosilyticus</name>
    <dbReference type="NCBI Taxonomy" id="2665665"/>
    <lineage>
        <taxon>Bacteria</taxon>
        <taxon>Bacillati</taxon>
        <taxon>Bacillota</taxon>
        <taxon>Bacilli</taxon>
        <taxon>Bacillales</taxon>
        <taxon>Sporolactobacillaceae</taxon>
        <taxon>Scopulibacillus</taxon>
    </lineage>
</organism>
<dbReference type="PANTHER" id="PTHR31806:SF1">
    <property type="entry name" value="PURINE-CYTOSINE PERMEASE FCY2-RELATED"/>
    <property type="match status" value="1"/>
</dbReference>
<evidence type="ECO:0000256" key="4">
    <source>
        <dbReference type="ARBA" id="ARBA00022692"/>
    </source>
</evidence>
<keyword evidence="10" id="KW-1185">Reference proteome</keyword>
<evidence type="ECO:0000256" key="1">
    <source>
        <dbReference type="ARBA" id="ARBA00004141"/>
    </source>
</evidence>
<reference evidence="10" key="1">
    <citation type="journal article" date="2019" name="Int. J. Syst. Evol. Microbiol.">
        <title>The Global Catalogue of Microorganisms (GCM) 10K type strain sequencing project: providing services to taxonomists for standard genome sequencing and annotation.</title>
        <authorList>
            <consortium name="The Broad Institute Genomics Platform"/>
            <consortium name="The Broad Institute Genome Sequencing Center for Infectious Disease"/>
            <person name="Wu L."/>
            <person name="Ma J."/>
        </authorList>
    </citation>
    <scope>NUCLEOTIDE SEQUENCE [LARGE SCALE GENOMIC DNA]</scope>
    <source>
        <strain evidence="10">CGMCC 1.16305</strain>
    </source>
</reference>
<dbReference type="PANTHER" id="PTHR31806">
    <property type="entry name" value="PURINE-CYTOSINE PERMEASE FCY2-RELATED"/>
    <property type="match status" value="1"/>
</dbReference>
<dbReference type="CDD" id="cd11484">
    <property type="entry name" value="SLC-NCS1sbd_CobB-like"/>
    <property type="match status" value="1"/>
</dbReference>
<dbReference type="EMBL" id="JBHTCO010000019">
    <property type="protein sequence ID" value="MFC7394211.1"/>
    <property type="molecule type" value="Genomic_DNA"/>
</dbReference>
<feature type="transmembrane region" description="Helical" evidence="8">
    <location>
        <begin position="90"/>
        <end position="109"/>
    </location>
</feature>
<feature type="transmembrane region" description="Helical" evidence="8">
    <location>
        <begin position="50"/>
        <end position="69"/>
    </location>
</feature>
<dbReference type="RefSeq" id="WP_380967328.1">
    <property type="nucleotide sequence ID" value="NZ_JBHTCO010000019.1"/>
</dbReference>
<keyword evidence="3 7" id="KW-0813">Transport</keyword>
<evidence type="ECO:0000256" key="2">
    <source>
        <dbReference type="ARBA" id="ARBA00008974"/>
    </source>
</evidence>
<dbReference type="InterPro" id="IPR001248">
    <property type="entry name" value="Pur-cyt_permease"/>
</dbReference>
<name>A0ABW2PXR6_9BACL</name>
<proteinExistence type="inferred from homology"/>
<evidence type="ECO:0000256" key="7">
    <source>
        <dbReference type="PIRNR" id="PIRNR002744"/>
    </source>
</evidence>
<keyword evidence="4 8" id="KW-0812">Transmembrane</keyword>
<evidence type="ECO:0000256" key="3">
    <source>
        <dbReference type="ARBA" id="ARBA00022448"/>
    </source>
</evidence>
<feature type="transmembrane region" description="Helical" evidence="8">
    <location>
        <begin position="348"/>
        <end position="366"/>
    </location>
</feature>
<dbReference type="Gene3D" id="1.10.4160.10">
    <property type="entry name" value="Hydantoin permease"/>
    <property type="match status" value="1"/>
</dbReference>
<evidence type="ECO:0000313" key="9">
    <source>
        <dbReference type="EMBL" id="MFC7394211.1"/>
    </source>
</evidence>
<comment type="similarity">
    <text evidence="2 7">Belongs to the purine-cytosine permease (2.A.39) family.</text>
</comment>